<evidence type="ECO:0000256" key="1">
    <source>
        <dbReference type="ARBA" id="ARBA00001938"/>
    </source>
</evidence>
<keyword evidence="8" id="KW-0012">Acyltransferase</keyword>
<organism evidence="12">
    <name type="scientific">Plasmodium gallinaceum</name>
    <dbReference type="NCBI Taxonomy" id="5849"/>
    <lineage>
        <taxon>Eukaryota</taxon>
        <taxon>Sar</taxon>
        <taxon>Alveolata</taxon>
        <taxon>Apicomplexa</taxon>
        <taxon>Aconoidasida</taxon>
        <taxon>Haemosporida</taxon>
        <taxon>Plasmodiidae</taxon>
        <taxon>Plasmodium</taxon>
        <taxon>Plasmodium (Haemamoeba)</taxon>
    </lineage>
</organism>
<dbReference type="EMBL" id="CVMV01000110">
    <property type="protein sequence ID" value="CRG97598.1"/>
    <property type="molecule type" value="Genomic_DNA"/>
</dbReference>
<evidence type="ECO:0000313" key="14">
    <source>
        <dbReference type="Proteomes" id="UP000220797"/>
    </source>
</evidence>
<evidence type="ECO:0000256" key="2">
    <source>
        <dbReference type="ARBA" id="ARBA00005145"/>
    </source>
</evidence>
<dbReference type="UniPathway" id="UPA00868">
    <property type="reaction ID" value="UER00840"/>
</dbReference>
<proteinExistence type="inferred from homology"/>
<dbReference type="GO" id="GO:0033512">
    <property type="term" value="P:L-lysine catabolic process to acetyl-CoA via saccharopine"/>
    <property type="evidence" value="ECO:0007669"/>
    <property type="project" value="UniProtKB-UniPathway"/>
</dbReference>
<comment type="similarity">
    <text evidence="3">Belongs to the 2-oxoacid dehydrogenase family.</text>
</comment>
<gene>
    <name evidence="12" type="primary">DLST</name>
    <name evidence="13" type="ORF">PGAL8A_00517100</name>
</gene>
<evidence type="ECO:0000256" key="10">
    <source>
        <dbReference type="SAM" id="MobiDB-lite"/>
    </source>
</evidence>
<keyword evidence="7" id="KW-0450">Lipoyl</keyword>
<dbReference type="NCBIfam" id="NF004309">
    <property type="entry name" value="PRK05704.1"/>
    <property type="match status" value="1"/>
</dbReference>
<dbReference type="Gene3D" id="2.40.50.100">
    <property type="match status" value="1"/>
</dbReference>
<evidence type="ECO:0000313" key="12">
    <source>
        <dbReference type="EMBL" id="BAM15618.1"/>
    </source>
</evidence>
<dbReference type="InterPro" id="IPR050537">
    <property type="entry name" value="2-oxoacid_dehydrogenase"/>
</dbReference>
<evidence type="ECO:0000256" key="4">
    <source>
        <dbReference type="ARBA" id="ARBA00012945"/>
    </source>
</evidence>
<evidence type="ECO:0000256" key="6">
    <source>
        <dbReference type="ARBA" id="ARBA00022679"/>
    </source>
</evidence>
<comment type="cofactor">
    <cofactor evidence="1">
        <name>(R)-lipoate</name>
        <dbReference type="ChEBI" id="CHEBI:83088"/>
    </cofactor>
</comment>
<accession>I2FKD3</accession>
<dbReference type="GO" id="GO:0004149">
    <property type="term" value="F:dihydrolipoyllysine-residue succinyltransferase activity"/>
    <property type="evidence" value="ECO:0007669"/>
    <property type="project" value="UniProtKB-EC"/>
</dbReference>
<sequence>MTQNLILRLNKSSLYNLNSVKRTFFSLKSRQNEKYRFVFRRYFSIDTIKVPRLGDSITEGTINEWKKKVGDYVKNDETLAIIDTDKVSVDINSKSSGTLHKIFAEAGDIILVDSPLCEIDTSAKPPENISTTEKKINVNIMKEEVEKEKKTYNESILDEKKSENIVTDEKKSENIATNEKKSENNVIEEKKSEKSTNEDKILEVNYEYVNERTERRVRMLPIRKRIAERLKESQNTCALLTTFNECDMSKAMIFRNELKDTFQKKYGCKLGFVSLFIYASTLALKKMPQVNAFIDNDEIVYKNYIDISVAVATPNGLTVPVIRDCQNKKLPQLEQALSELATKARNNKLSLDDLTGGTFTISNGGVFGSMLSTPIVNMPQSAILGMHTIKNRPVVINNEIVIRPIMYLALTYDHRLLDGRDAVQFLCAIRDYIENPNLMLIEC</sequence>
<dbReference type="Gene3D" id="3.30.559.10">
    <property type="entry name" value="Chloramphenicol acetyltransferase-like domain"/>
    <property type="match status" value="1"/>
</dbReference>
<dbReference type="VEuPathDB" id="PlasmoDB:PGAL8A_00517100"/>
<dbReference type="CDD" id="cd06849">
    <property type="entry name" value="lipoyl_domain"/>
    <property type="match status" value="1"/>
</dbReference>
<feature type="domain" description="Lipoyl-binding" evidence="11">
    <location>
        <begin position="45"/>
        <end position="120"/>
    </location>
</feature>
<dbReference type="PANTHER" id="PTHR43416">
    <property type="entry name" value="DIHYDROLIPOYLLYSINE-RESIDUE SUCCINYLTRANSFERASE COMPONENT OF 2-OXOGLUTARATE DEHYDROGENASE COMPLEX, MITOCHONDRIAL-RELATED"/>
    <property type="match status" value="1"/>
</dbReference>
<dbReference type="SUPFAM" id="SSF51230">
    <property type="entry name" value="Single hybrid motif"/>
    <property type="match status" value="1"/>
</dbReference>
<dbReference type="EC" id="2.3.1.61" evidence="4"/>
<dbReference type="GO" id="GO:0005739">
    <property type="term" value="C:mitochondrion"/>
    <property type="evidence" value="ECO:0007669"/>
    <property type="project" value="TreeGrafter"/>
</dbReference>
<protein>
    <recommendedName>
        <fullName evidence="4">dihydrolipoyllysine-residue succinyltransferase</fullName>
        <ecNumber evidence="4">2.3.1.61</ecNumber>
    </recommendedName>
    <alternativeName>
        <fullName evidence="9">2-oxoglutarate dehydrogenase complex component E2</fullName>
    </alternativeName>
</protein>
<dbReference type="Pfam" id="PF00198">
    <property type="entry name" value="2-oxoacid_dh"/>
    <property type="match status" value="1"/>
</dbReference>
<dbReference type="GO" id="GO:0006099">
    <property type="term" value="P:tricarboxylic acid cycle"/>
    <property type="evidence" value="ECO:0007669"/>
    <property type="project" value="UniProtKB-KW"/>
</dbReference>
<evidence type="ECO:0000256" key="9">
    <source>
        <dbReference type="ARBA" id="ARBA00032406"/>
    </source>
</evidence>
<dbReference type="InterPro" id="IPR000089">
    <property type="entry name" value="Biotin_lipoyl"/>
</dbReference>
<dbReference type="InterPro" id="IPR006255">
    <property type="entry name" value="SucB"/>
</dbReference>
<evidence type="ECO:0000256" key="8">
    <source>
        <dbReference type="ARBA" id="ARBA00023315"/>
    </source>
</evidence>
<keyword evidence="5" id="KW-0816">Tricarboxylic acid cycle</keyword>
<dbReference type="PROSITE" id="PS50968">
    <property type="entry name" value="BIOTINYL_LIPOYL"/>
    <property type="match status" value="1"/>
</dbReference>
<reference evidence="13 14" key="2">
    <citation type="submission" date="2015-04" db="EMBL/GenBank/DDBJ databases">
        <authorList>
            <consortium name="Pathogen Informatics"/>
        </authorList>
    </citation>
    <scope>NUCLEOTIDE SEQUENCE [LARGE SCALE GENOMIC DNA]</scope>
    <source>
        <strain evidence="13 14">8A</strain>
    </source>
</reference>
<name>I2FKD3_PLAGA</name>
<dbReference type="InterPro" id="IPR001078">
    <property type="entry name" value="2-oxoacid_DH_actylTfrase"/>
</dbReference>
<keyword evidence="14" id="KW-1185">Reference proteome</keyword>
<dbReference type="PANTHER" id="PTHR43416:SF5">
    <property type="entry name" value="DIHYDROLIPOYLLYSINE-RESIDUE SUCCINYLTRANSFERASE COMPONENT OF 2-OXOGLUTARATE DEHYDROGENASE COMPLEX, MITOCHONDRIAL"/>
    <property type="match status" value="1"/>
</dbReference>
<dbReference type="OMA" id="SMWSEQV"/>
<dbReference type="OrthoDB" id="5391403at2759"/>
<dbReference type="NCBIfam" id="TIGR01347">
    <property type="entry name" value="sucB"/>
    <property type="match status" value="1"/>
</dbReference>
<dbReference type="Proteomes" id="UP000220797">
    <property type="component" value="Unassembled WGS sequence"/>
</dbReference>
<reference evidence="12" key="1">
    <citation type="journal article" date="2012" name="Gene">
        <title>Age of the last common ancestor of extant Plasmodium parasite lineages.</title>
        <authorList>
            <person name="Hayakawa T."/>
            <person name="Tachibana S."/>
            <person name="Hikosaka K."/>
            <person name="Arisue N."/>
            <person name="Matsui A."/>
            <person name="Horii T."/>
            <person name="Tanabe K."/>
        </authorList>
    </citation>
    <scope>NUCLEOTIDE SEQUENCE</scope>
</reference>
<dbReference type="InterPro" id="IPR023213">
    <property type="entry name" value="CAT-like_dom_sf"/>
</dbReference>
<evidence type="ECO:0000256" key="3">
    <source>
        <dbReference type="ARBA" id="ARBA00007317"/>
    </source>
</evidence>
<feature type="region of interest" description="Disordered" evidence="10">
    <location>
        <begin position="168"/>
        <end position="194"/>
    </location>
</feature>
<dbReference type="AlphaFoldDB" id="I2FKD3"/>
<evidence type="ECO:0000256" key="7">
    <source>
        <dbReference type="ARBA" id="ARBA00022823"/>
    </source>
</evidence>
<evidence type="ECO:0000313" key="13">
    <source>
        <dbReference type="EMBL" id="CRG97598.1"/>
    </source>
</evidence>
<keyword evidence="6 12" id="KW-0808">Transferase</keyword>
<dbReference type="EMBL" id="AB571142">
    <property type="protein sequence ID" value="BAM15618.1"/>
    <property type="molecule type" value="Genomic_DNA"/>
</dbReference>
<dbReference type="GO" id="GO:0045252">
    <property type="term" value="C:oxoglutarate dehydrogenase complex"/>
    <property type="evidence" value="ECO:0007669"/>
    <property type="project" value="InterPro"/>
</dbReference>
<dbReference type="Pfam" id="PF00364">
    <property type="entry name" value="Biotin_lipoyl"/>
    <property type="match status" value="1"/>
</dbReference>
<evidence type="ECO:0000256" key="5">
    <source>
        <dbReference type="ARBA" id="ARBA00022532"/>
    </source>
</evidence>
<evidence type="ECO:0000259" key="11">
    <source>
        <dbReference type="PROSITE" id="PS50968"/>
    </source>
</evidence>
<comment type="pathway">
    <text evidence="2">Amino-acid degradation; L-lysine degradation via saccharopine pathway; glutaryl-CoA from L-lysine: step 6/6.</text>
</comment>
<dbReference type="SUPFAM" id="SSF52777">
    <property type="entry name" value="CoA-dependent acyltransferases"/>
    <property type="match status" value="1"/>
</dbReference>
<dbReference type="FunFam" id="3.30.559.10:FF:000007">
    <property type="entry name" value="Dihydrolipoamide acetyltransferase component of pyruvate dehydrogenase complex"/>
    <property type="match status" value="1"/>
</dbReference>
<dbReference type="InterPro" id="IPR011053">
    <property type="entry name" value="Single_hybrid_motif"/>
</dbReference>